<reference evidence="1" key="1">
    <citation type="journal article" date="2020" name="Nature">
        <title>Giant virus diversity and host interactions through global metagenomics.</title>
        <authorList>
            <person name="Schulz F."/>
            <person name="Roux S."/>
            <person name="Paez-Espino D."/>
            <person name="Jungbluth S."/>
            <person name="Walsh D.A."/>
            <person name="Denef V.J."/>
            <person name="McMahon K.D."/>
            <person name="Konstantinidis K.T."/>
            <person name="Eloe-Fadrosh E.A."/>
            <person name="Kyrpides N.C."/>
            <person name="Woyke T."/>
        </authorList>
    </citation>
    <scope>NUCLEOTIDE SEQUENCE</scope>
    <source>
        <strain evidence="1">GVMAG-S-1014582-52</strain>
    </source>
</reference>
<name>A0A6C0LS96_9ZZZZ</name>
<dbReference type="AlphaFoldDB" id="A0A6C0LS96"/>
<accession>A0A6C0LS96</accession>
<evidence type="ECO:0000313" key="1">
    <source>
        <dbReference type="EMBL" id="QHU32875.1"/>
    </source>
</evidence>
<proteinExistence type="predicted"/>
<protein>
    <submittedName>
        <fullName evidence="1">Uncharacterized protein</fullName>
    </submittedName>
</protein>
<sequence>MILITDESVKLLGNCHILDLCYCKITNECLKFLRNCHFVTRMKISNF</sequence>
<dbReference type="EMBL" id="MN740556">
    <property type="protein sequence ID" value="QHU32875.1"/>
    <property type="molecule type" value="Genomic_DNA"/>
</dbReference>
<organism evidence="1">
    <name type="scientific">viral metagenome</name>
    <dbReference type="NCBI Taxonomy" id="1070528"/>
    <lineage>
        <taxon>unclassified sequences</taxon>
        <taxon>metagenomes</taxon>
        <taxon>organismal metagenomes</taxon>
    </lineage>
</organism>